<evidence type="ECO:0000256" key="1">
    <source>
        <dbReference type="ARBA" id="ARBA00004613"/>
    </source>
</evidence>
<evidence type="ECO:0000256" key="9">
    <source>
        <dbReference type="RuleBase" id="RU363034"/>
    </source>
</evidence>
<dbReference type="OrthoDB" id="10059102at2759"/>
<dbReference type="InterPro" id="IPR043504">
    <property type="entry name" value="Peptidase_S1_PA_chymotrypsin"/>
</dbReference>
<evidence type="ECO:0000256" key="3">
    <source>
        <dbReference type="ARBA" id="ARBA00022670"/>
    </source>
</evidence>
<dbReference type="InterPro" id="IPR033116">
    <property type="entry name" value="TRYPSIN_SER"/>
</dbReference>
<evidence type="ECO:0000256" key="8">
    <source>
        <dbReference type="ARBA" id="ARBA00023180"/>
    </source>
</evidence>
<dbReference type="PROSITE" id="PS00135">
    <property type="entry name" value="TRYPSIN_SER"/>
    <property type="match status" value="1"/>
</dbReference>
<dbReference type="InterPro" id="IPR001314">
    <property type="entry name" value="Peptidase_S1A"/>
</dbReference>
<keyword evidence="2" id="KW-0964">Secreted</keyword>
<name>A0A814XJT6_9BILA</name>
<dbReference type="GO" id="GO:0004252">
    <property type="term" value="F:serine-type endopeptidase activity"/>
    <property type="evidence" value="ECO:0007669"/>
    <property type="project" value="InterPro"/>
</dbReference>
<dbReference type="FunFam" id="2.40.10.10:FF:000003">
    <property type="entry name" value="Transmembrane serine protease 3"/>
    <property type="match status" value="1"/>
</dbReference>
<feature type="region of interest" description="Disordered" evidence="10">
    <location>
        <begin position="1"/>
        <end position="22"/>
    </location>
</feature>
<dbReference type="InterPro" id="IPR001254">
    <property type="entry name" value="Trypsin_dom"/>
</dbReference>
<dbReference type="CDD" id="cd00190">
    <property type="entry name" value="Tryp_SPc"/>
    <property type="match status" value="1"/>
</dbReference>
<dbReference type="Proteomes" id="UP000663829">
    <property type="component" value="Unassembled WGS sequence"/>
</dbReference>
<sequence length="388" mass="42309">MSTASAAPVGDSLPSGIPDRQGLFDPSTMTEAGCSGAYQWTTWLDTNDPTVTEGDMEVTKHIQQLFASYMCPVPIAVEARTVFDDAPSSTGDVFKVSITDGFLCLNPYINGFKQKLCTDYKVRYCCPASTIGQTTTTQVTPTRASCGKQSFQPFQQRIVGGIEAAPNSWPWIVSLQQNGGHVCGGTLIDNRHVLTAAHCLDSGRMNTYSVIVGLHNQQDLNTGHTQRVSIQRMFIHEKYGRDQEDNDIAILRLTTPVQLNQYVNIACLPGPDPPVNANVIVAGWGLTTESGSPSRVLRQVTLQIMEPRCSQVYSSYTKERQMCAGTAQYTKDSCQGDSGGPLMYEANGQWYVSGVVSYGHGCAQNGYPGVYTRVTHYISWINSKLNAA</sequence>
<dbReference type="PROSITE" id="PS50240">
    <property type="entry name" value="TRYPSIN_DOM"/>
    <property type="match status" value="1"/>
</dbReference>
<keyword evidence="14" id="KW-1185">Reference proteome</keyword>
<dbReference type="SMART" id="SM00020">
    <property type="entry name" value="Tryp_SPc"/>
    <property type="match status" value="1"/>
</dbReference>
<dbReference type="InterPro" id="IPR025155">
    <property type="entry name" value="WxxW_domain"/>
</dbReference>
<evidence type="ECO:0000256" key="2">
    <source>
        <dbReference type="ARBA" id="ARBA00022525"/>
    </source>
</evidence>
<dbReference type="GO" id="GO:0006508">
    <property type="term" value="P:proteolysis"/>
    <property type="evidence" value="ECO:0007669"/>
    <property type="project" value="UniProtKB-KW"/>
</dbReference>
<dbReference type="Proteomes" id="UP000681722">
    <property type="component" value="Unassembled WGS sequence"/>
</dbReference>
<keyword evidence="6 9" id="KW-0720">Serine protease</keyword>
<evidence type="ECO:0000256" key="10">
    <source>
        <dbReference type="SAM" id="MobiDB-lite"/>
    </source>
</evidence>
<comment type="subcellular location">
    <subcellularLocation>
        <location evidence="1">Secreted</location>
    </subcellularLocation>
</comment>
<feature type="domain" description="Peptidase S1" evidence="11">
    <location>
        <begin position="158"/>
        <end position="386"/>
    </location>
</feature>
<dbReference type="SUPFAM" id="SSF50494">
    <property type="entry name" value="Trypsin-like serine proteases"/>
    <property type="match status" value="1"/>
</dbReference>
<keyword evidence="8" id="KW-0325">Glycoprotein</keyword>
<dbReference type="InterPro" id="IPR009003">
    <property type="entry name" value="Peptidase_S1_PA"/>
</dbReference>
<evidence type="ECO:0000256" key="5">
    <source>
        <dbReference type="ARBA" id="ARBA00022801"/>
    </source>
</evidence>
<comment type="caution">
    <text evidence="12">The sequence shown here is derived from an EMBL/GenBank/DDBJ whole genome shotgun (WGS) entry which is preliminary data.</text>
</comment>
<dbReference type="InterPro" id="IPR018114">
    <property type="entry name" value="TRYPSIN_HIS"/>
</dbReference>
<dbReference type="Pfam" id="PF13330">
    <property type="entry name" value="Mucin2_WxxW"/>
    <property type="match status" value="1"/>
</dbReference>
<evidence type="ECO:0000256" key="7">
    <source>
        <dbReference type="ARBA" id="ARBA00023157"/>
    </source>
</evidence>
<reference evidence="12" key="1">
    <citation type="submission" date="2021-02" db="EMBL/GenBank/DDBJ databases">
        <authorList>
            <person name="Nowell W R."/>
        </authorList>
    </citation>
    <scope>NUCLEOTIDE SEQUENCE</scope>
</reference>
<dbReference type="Gene3D" id="2.40.10.10">
    <property type="entry name" value="Trypsin-like serine proteases"/>
    <property type="match status" value="1"/>
</dbReference>
<gene>
    <name evidence="12" type="ORF">GPM918_LOCUS24497</name>
    <name evidence="13" type="ORF">SRO942_LOCUS24496</name>
</gene>
<dbReference type="PROSITE" id="PS00134">
    <property type="entry name" value="TRYPSIN_HIS"/>
    <property type="match status" value="1"/>
</dbReference>
<proteinExistence type="predicted"/>
<evidence type="ECO:0000256" key="6">
    <source>
        <dbReference type="ARBA" id="ARBA00022825"/>
    </source>
</evidence>
<protein>
    <recommendedName>
        <fullName evidence="11">Peptidase S1 domain-containing protein</fullName>
    </recommendedName>
</protein>
<dbReference type="EMBL" id="CAJNOQ010009151">
    <property type="protein sequence ID" value="CAF1216905.1"/>
    <property type="molecule type" value="Genomic_DNA"/>
</dbReference>
<dbReference type="AlphaFoldDB" id="A0A814XJT6"/>
<evidence type="ECO:0000313" key="14">
    <source>
        <dbReference type="Proteomes" id="UP000663829"/>
    </source>
</evidence>
<dbReference type="PANTHER" id="PTHR24252:SF7">
    <property type="entry name" value="HYALIN"/>
    <property type="match status" value="1"/>
</dbReference>
<keyword evidence="4" id="KW-0732">Signal</keyword>
<evidence type="ECO:0000313" key="12">
    <source>
        <dbReference type="EMBL" id="CAF1216905.1"/>
    </source>
</evidence>
<dbReference type="Pfam" id="PF00089">
    <property type="entry name" value="Trypsin"/>
    <property type="match status" value="1"/>
</dbReference>
<keyword evidence="7" id="KW-1015">Disulfide bond</keyword>
<evidence type="ECO:0000256" key="4">
    <source>
        <dbReference type="ARBA" id="ARBA00022729"/>
    </source>
</evidence>
<dbReference type="EMBL" id="CAJOBC010009152">
    <property type="protein sequence ID" value="CAF3980620.1"/>
    <property type="molecule type" value="Genomic_DNA"/>
</dbReference>
<dbReference type="PANTHER" id="PTHR24252">
    <property type="entry name" value="ACROSIN-RELATED"/>
    <property type="match status" value="1"/>
</dbReference>
<evidence type="ECO:0000313" key="13">
    <source>
        <dbReference type="EMBL" id="CAF3980620.1"/>
    </source>
</evidence>
<dbReference type="PRINTS" id="PR00722">
    <property type="entry name" value="CHYMOTRYPSIN"/>
</dbReference>
<dbReference type="GO" id="GO:0005576">
    <property type="term" value="C:extracellular region"/>
    <property type="evidence" value="ECO:0007669"/>
    <property type="project" value="UniProtKB-SubCell"/>
</dbReference>
<organism evidence="12 14">
    <name type="scientific">Didymodactylos carnosus</name>
    <dbReference type="NCBI Taxonomy" id="1234261"/>
    <lineage>
        <taxon>Eukaryota</taxon>
        <taxon>Metazoa</taxon>
        <taxon>Spiralia</taxon>
        <taxon>Gnathifera</taxon>
        <taxon>Rotifera</taxon>
        <taxon>Eurotatoria</taxon>
        <taxon>Bdelloidea</taxon>
        <taxon>Philodinida</taxon>
        <taxon>Philodinidae</taxon>
        <taxon>Didymodactylos</taxon>
    </lineage>
</organism>
<keyword evidence="5 9" id="KW-0378">Hydrolase</keyword>
<accession>A0A814XJT6</accession>
<keyword evidence="3 9" id="KW-0645">Protease</keyword>
<evidence type="ECO:0000259" key="11">
    <source>
        <dbReference type="PROSITE" id="PS50240"/>
    </source>
</evidence>